<protein>
    <submittedName>
        <fullName evidence="1">Uncharacterized protein</fullName>
    </submittedName>
</protein>
<dbReference type="Proteomes" id="UP000070442">
    <property type="component" value="Unassembled WGS sequence"/>
</dbReference>
<reference evidence="2" key="1">
    <citation type="submission" date="2016-01" db="EMBL/GenBank/DDBJ databases">
        <authorList>
            <person name="Mitreva M."/>
            <person name="Pepin K.H."/>
            <person name="Mihindukulasuriya K.A."/>
            <person name="Fulton R."/>
            <person name="Fronick C."/>
            <person name="O'Laughlin M."/>
            <person name="Miner T."/>
            <person name="Herter B."/>
            <person name="Rosa B.A."/>
            <person name="Cordes M."/>
            <person name="Tomlinson C."/>
            <person name="Wollam A."/>
            <person name="Palsikar V.B."/>
            <person name="Mardis E.R."/>
            <person name="Wilson R.K."/>
        </authorList>
    </citation>
    <scope>NUCLEOTIDE SEQUENCE [LARGE SCALE GENOMIC DNA]</scope>
    <source>
        <strain evidence="2">DNF00729</strain>
    </source>
</reference>
<accession>A0A134AGL2</accession>
<dbReference type="PATRIC" id="fig|755172.3.peg.842"/>
<proteinExistence type="predicted"/>
<gene>
    <name evidence="1" type="ORF">HMPREF1863_00883</name>
</gene>
<dbReference type="AlphaFoldDB" id="A0A134AGL2"/>
<name>A0A134AGL2_9FIRM</name>
<dbReference type="STRING" id="755172.HMPREF1863_00883"/>
<evidence type="ECO:0000313" key="1">
    <source>
        <dbReference type="EMBL" id="KXB66831.1"/>
    </source>
</evidence>
<dbReference type="EMBL" id="LSDG01000024">
    <property type="protein sequence ID" value="KXB66831.1"/>
    <property type="molecule type" value="Genomic_DNA"/>
</dbReference>
<sequence>MIIHVMKIKGMKKFEKTAKFQHFIRLAYMPCYYGVELNSSIKKAISLFGHGFLHRKSPHPEG</sequence>
<evidence type="ECO:0000313" key="2">
    <source>
        <dbReference type="Proteomes" id="UP000070442"/>
    </source>
</evidence>
<keyword evidence="2" id="KW-1185">Reference proteome</keyword>
<organism evidence="1 2">
    <name type="scientific">Aedoeadaptatus coxii</name>
    <dbReference type="NCBI Taxonomy" id="755172"/>
    <lineage>
        <taxon>Bacteria</taxon>
        <taxon>Bacillati</taxon>
        <taxon>Bacillota</taxon>
        <taxon>Tissierellia</taxon>
        <taxon>Tissierellales</taxon>
        <taxon>Peptoniphilaceae</taxon>
        <taxon>Aedoeadaptatus</taxon>
    </lineage>
</organism>
<comment type="caution">
    <text evidence="1">The sequence shown here is derived from an EMBL/GenBank/DDBJ whole genome shotgun (WGS) entry which is preliminary data.</text>
</comment>